<dbReference type="EMBL" id="CM042881">
    <property type="protein sequence ID" value="KAI4384975.1"/>
    <property type="molecule type" value="Genomic_DNA"/>
</dbReference>
<name>A0ACB9S0T9_9MYRT</name>
<protein>
    <submittedName>
        <fullName evidence="1">Uncharacterized protein</fullName>
    </submittedName>
</protein>
<proteinExistence type="predicted"/>
<comment type="caution">
    <text evidence="1">The sequence shown here is derived from an EMBL/GenBank/DDBJ whole genome shotgun (WGS) entry which is preliminary data.</text>
</comment>
<dbReference type="Proteomes" id="UP001057402">
    <property type="component" value="Chromosome 2"/>
</dbReference>
<evidence type="ECO:0000313" key="2">
    <source>
        <dbReference type="Proteomes" id="UP001057402"/>
    </source>
</evidence>
<accession>A0ACB9S0T9</accession>
<reference evidence="2" key="1">
    <citation type="journal article" date="2023" name="Front. Plant Sci.">
        <title>Chromosomal-level genome assembly of Melastoma candidum provides insights into trichome evolution.</title>
        <authorList>
            <person name="Zhong Y."/>
            <person name="Wu W."/>
            <person name="Sun C."/>
            <person name="Zou P."/>
            <person name="Liu Y."/>
            <person name="Dai S."/>
            <person name="Zhou R."/>
        </authorList>
    </citation>
    <scope>NUCLEOTIDE SEQUENCE [LARGE SCALE GENOMIC DNA]</scope>
</reference>
<organism evidence="1 2">
    <name type="scientific">Melastoma candidum</name>
    <dbReference type="NCBI Taxonomy" id="119954"/>
    <lineage>
        <taxon>Eukaryota</taxon>
        <taxon>Viridiplantae</taxon>
        <taxon>Streptophyta</taxon>
        <taxon>Embryophyta</taxon>
        <taxon>Tracheophyta</taxon>
        <taxon>Spermatophyta</taxon>
        <taxon>Magnoliopsida</taxon>
        <taxon>eudicotyledons</taxon>
        <taxon>Gunneridae</taxon>
        <taxon>Pentapetalae</taxon>
        <taxon>rosids</taxon>
        <taxon>malvids</taxon>
        <taxon>Myrtales</taxon>
        <taxon>Melastomataceae</taxon>
        <taxon>Melastomatoideae</taxon>
        <taxon>Melastomateae</taxon>
        <taxon>Melastoma</taxon>
    </lineage>
</organism>
<gene>
    <name evidence="1" type="ORF">MLD38_003054</name>
</gene>
<evidence type="ECO:0000313" key="1">
    <source>
        <dbReference type="EMBL" id="KAI4384975.1"/>
    </source>
</evidence>
<sequence length="75" mass="8503">MQKETTETTPTAEKRETCQLFGSANQMSPSQFTLSGMQAEDVTIHWNPILFQFYPRHPCQHDSLGQANLKNCCPT</sequence>
<keyword evidence="2" id="KW-1185">Reference proteome</keyword>